<evidence type="ECO:0000313" key="3">
    <source>
        <dbReference type="Proteomes" id="UP000014227"/>
    </source>
</evidence>
<dbReference type="EMBL" id="HF951689">
    <property type="protein sequence ID" value="CCW35225.1"/>
    <property type="molecule type" value="Genomic_DNA"/>
</dbReference>
<name>S0EUA7_CHTCT</name>
<dbReference type="STRING" id="454171.CP488_02689"/>
<protein>
    <submittedName>
        <fullName evidence="2">Uncharacterized protein</fullName>
    </submittedName>
</protein>
<dbReference type="Proteomes" id="UP000014227">
    <property type="component" value="Chromosome I"/>
</dbReference>
<evidence type="ECO:0000256" key="1">
    <source>
        <dbReference type="SAM" id="MobiDB-lite"/>
    </source>
</evidence>
<dbReference type="InParanoid" id="S0EUA7"/>
<evidence type="ECO:0000313" key="2">
    <source>
        <dbReference type="EMBL" id="CCW35225.1"/>
    </source>
</evidence>
<sequence length="463" mass="51211">MKRAIWQKQNPEFVGSERFAWQGRRVSQGAGQVLFGKGGLGYIARRGVDFGTSMALQSLEGVARLAAQQPLELLSLLPDLVPEVGLALWNGVHLGCNAETVRLKALKRTASGSVEESAEGTALLEALWRDNNPEVGGFEDALAQNFQMLMFAGMCAVEAVPASRGQGITAVYPVNTLTLRFRRDDDGVLRLYQQQIANPNGMGLYSAGFGGLFVPMPMNRFFYSRVAGLPDEPYGRAPFGAALTVVLECLAFWRDVMLAFHRIGTPKWDVGFDFEMWANLAREVVGLTDPLEINEYVQARFQEAVRFWNDLKADDAFFHDKNTVVNVAGSREAWPDVEGLWQMLRLRLVQALKQLPTLMGIVEGSTETWSRVEWDIYTAALRTLARKAAAPLQQAGALHLRLLGLPYWVEVEVGELKSVTRLIDAQAEAVEIANEARKRDEGWQTNETAAVRVTGSGPVVPRT</sequence>
<dbReference type="HOGENOM" id="CLU_590117_0_0_0"/>
<keyword evidence="3" id="KW-1185">Reference proteome</keyword>
<proteinExistence type="predicted"/>
<accession>S0EUA7</accession>
<organism evidence="2 3">
    <name type="scientific">Chthonomonas calidirosea (strain DSM 23976 / ICMP 18418 / T49)</name>
    <dbReference type="NCBI Taxonomy" id="1303518"/>
    <lineage>
        <taxon>Bacteria</taxon>
        <taxon>Bacillati</taxon>
        <taxon>Armatimonadota</taxon>
        <taxon>Chthonomonadia</taxon>
        <taxon>Chthonomonadales</taxon>
        <taxon>Chthonomonadaceae</taxon>
        <taxon>Chthonomonas</taxon>
    </lineage>
</organism>
<reference evidence="3" key="1">
    <citation type="submission" date="2013-03" db="EMBL/GenBank/DDBJ databases">
        <title>Genome sequence of Chthonomonas calidirosea, the first sequenced genome from the Armatimonadetes phylum (formally candidate division OP10).</title>
        <authorList>
            <person name="Lee K.C.Y."/>
            <person name="Morgan X.C."/>
            <person name="Dunfield P.F."/>
            <person name="Tamas I."/>
            <person name="Houghton K.M."/>
            <person name="Vyssotski M."/>
            <person name="Ryan J.L.J."/>
            <person name="Lagutin K."/>
            <person name="McDonald I.R."/>
            <person name="Stott M.B."/>
        </authorList>
    </citation>
    <scope>NUCLEOTIDE SEQUENCE [LARGE SCALE GENOMIC DNA]</scope>
    <source>
        <strain evidence="3">DSM 23976 / ICMP 18418 / T49</strain>
    </source>
</reference>
<gene>
    <name evidence="2" type="ORF">CCALI_01408</name>
</gene>
<feature type="region of interest" description="Disordered" evidence="1">
    <location>
        <begin position="438"/>
        <end position="463"/>
    </location>
</feature>
<dbReference type="AlphaFoldDB" id="S0EUA7"/>
<dbReference type="KEGG" id="ccz:CCALI_01408"/>
<dbReference type="PATRIC" id="fig|1303518.3.peg.1439"/>